<organism evidence="2 3">
    <name type="scientific">Polyplosphaeria fusca</name>
    <dbReference type="NCBI Taxonomy" id="682080"/>
    <lineage>
        <taxon>Eukaryota</taxon>
        <taxon>Fungi</taxon>
        <taxon>Dikarya</taxon>
        <taxon>Ascomycota</taxon>
        <taxon>Pezizomycotina</taxon>
        <taxon>Dothideomycetes</taxon>
        <taxon>Pleosporomycetidae</taxon>
        <taxon>Pleosporales</taxon>
        <taxon>Tetraplosphaeriaceae</taxon>
        <taxon>Polyplosphaeria</taxon>
    </lineage>
</organism>
<dbReference type="GO" id="GO:0000492">
    <property type="term" value="P:box C/D snoRNP assembly"/>
    <property type="evidence" value="ECO:0007669"/>
    <property type="project" value="InterPro"/>
</dbReference>
<dbReference type="EMBL" id="ML996159">
    <property type="protein sequence ID" value="KAF2733597.1"/>
    <property type="molecule type" value="Genomic_DNA"/>
</dbReference>
<feature type="compositionally biased region" description="Acidic residues" evidence="1">
    <location>
        <begin position="31"/>
        <end position="41"/>
    </location>
</feature>
<name>A0A9P4QYN0_9PLEO</name>
<feature type="compositionally biased region" description="Acidic residues" evidence="1">
    <location>
        <begin position="49"/>
        <end position="75"/>
    </location>
</feature>
<evidence type="ECO:0000313" key="3">
    <source>
        <dbReference type="Proteomes" id="UP000799444"/>
    </source>
</evidence>
<sequence>MRLPLNKATLRQRGSNPSLSDASALIPTSVPDEDTELSDVDSESRLSESSEEPSSDSSSDDDDDADSDLDMDDEQGIVNLRANQGKKPKMKLAKEDLGDELIPFLKDFLPQLKKANDELHARRQAGTLKHDEIELDGEGEGQYIEMDLGLGVLEEKDPNARSLSEDDSGEKTADSSGATTEKDILGKLMGCDRTKDEPGIVEVCDKAAT</sequence>
<reference evidence="2" key="1">
    <citation type="journal article" date="2020" name="Stud. Mycol.">
        <title>101 Dothideomycetes genomes: a test case for predicting lifestyles and emergence of pathogens.</title>
        <authorList>
            <person name="Haridas S."/>
            <person name="Albert R."/>
            <person name="Binder M."/>
            <person name="Bloem J."/>
            <person name="Labutti K."/>
            <person name="Salamov A."/>
            <person name="Andreopoulos B."/>
            <person name="Baker S."/>
            <person name="Barry K."/>
            <person name="Bills G."/>
            <person name="Bluhm B."/>
            <person name="Cannon C."/>
            <person name="Castanera R."/>
            <person name="Culley D."/>
            <person name="Daum C."/>
            <person name="Ezra D."/>
            <person name="Gonzalez J."/>
            <person name="Henrissat B."/>
            <person name="Kuo A."/>
            <person name="Liang C."/>
            <person name="Lipzen A."/>
            <person name="Lutzoni F."/>
            <person name="Magnuson J."/>
            <person name="Mondo S."/>
            <person name="Nolan M."/>
            <person name="Ohm R."/>
            <person name="Pangilinan J."/>
            <person name="Park H.-J."/>
            <person name="Ramirez L."/>
            <person name="Alfaro M."/>
            <person name="Sun H."/>
            <person name="Tritt A."/>
            <person name="Yoshinaga Y."/>
            <person name="Zwiers L.-H."/>
            <person name="Turgeon B."/>
            <person name="Goodwin S."/>
            <person name="Spatafora J."/>
            <person name="Crous P."/>
            <person name="Grigoriev I."/>
        </authorList>
    </citation>
    <scope>NUCLEOTIDE SEQUENCE</scope>
    <source>
        <strain evidence="2">CBS 125425</strain>
    </source>
</reference>
<accession>A0A9P4QYN0</accession>
<keyword evidence="3" id="KW-1185">Reference proteome</keyword>
<proteinExistence type="predicted"/>
<dbReference type="AlphaFoldDB" id="A0A9P4QYN0"/>
<evidence type="ECO:0000313" key="2">
    <source>
        <dbReference type="EMBL" id="KAF2733597.1"/>
    </source>
</evidence>
<feature type="region of interest" description="Disordered" evidence="1">
    <location>
        <begin position="1"/>
        <end position="91"/>
    </location>
</feature>
<dbReference type="Pfam" id="PF15370">
    <property type="entry name" value="NOPCHAP1"/>
    <property type="match status" value="1"/>
</dbReference>
<dbReference type="PANTHER" id="PTHR38489">
    <property type="entry name" value="HISTONE CHAPERONE DOMAIN-CONTAINING PROTEIN"/>
    <property type="match status" value="1"/>
</dbReference>
<dbReference type="OrthoDB" id="1112980at2759"/>
<comment type="caution">
    <text evidence="2">The sequence shown here is derived from an EMBL/GenBank/DDBJ whole genome shotgun (WGS) entry which is preliminary data.</text>
</comment>
<gene>
    <name evidence="2" type="ORF">EJ04DRAFT_535373</name>
</gene>
<dbReference type="InterPro" id="IPR027921">
    <property type="entry name" value="NOPCHAP1"/>
</dbReference>
<dbReference type="Proteomes" id="UP000799444">
    <property type="component" value="Unassembled WGS sequence"/>
</dbReference>
<feature type="region of interest" description="Disordered" evidence="1">
    <location>
        <begin position="154"/>
        <end position="183"/>
    </location>
</feature>
<evidence type="ECO:0000256" key="1">
    <source>
        <dbReference type="SAM" id="MobiDB-lite"/>
    </source>
</evidence>
<protein>
    <submittedName>
        <fullName evidence="2">Uncharacterized protein</fullName>
    </submittedName>
</protein>
<dbReference type="PANTHER" id="PTHR38489:SF1">
    <property type="entry name" value="HISTONE CHAPERONE DOMAIN-CONTAINING PROTEIN"/>
    <property type="match status" value="1"/>
</dbReference>
<feature type="compositionally biased region" description="Polar residues" evidence="1">
    <location>
        <begin position="12"/>
        <end position="21"/>
    </location>
</feature>